<organism evidence="2 3">
    <name type="scientific">Mangrovihabitans endophyticus</name>
    <dbReference type="NCBI Taxonomy" id="1751298"/>
    <lineage>
        <taxon>Bacteria</taxon>
        <taxon>Bacillati</taxon>
        <taxon>Actinomycetota</taxon>
        <taxon>Actinomycetes</taxon>
        <taxon>Micromonosporales</taxon>
        <taxon>Micromonosporaceae</taxon>
        <taxon>Mangrovihabitans</taxon>
    </lineage>
</organism>
<evidence type="ECO:0000313" key="3">
    <source>
        <dbReference type="Proteomes" id="UP000656042"/>
    </source>
</evidence>
<dbReference type="PROSITE" id="PS01125">
    <property type="entry name" value="ROK"/>
    <property type="match status" value="1"/>
</dbReference>
<comment type="caution">
    <text evidence="2">The sequence shown here is derived from an EMBL/GenBank/DDBJ whole genome shotgun (WGS) entry which is preliminary data.</text>
</comment>
<dbReference type="AlphaFoldDB" id="A0A8J3BZA6"/>
<dbReference type="InterPro" id="IPR043129">
    <property type="entry name" value="ATPase_NBD"/>
</dbReference>
<dbReference type="PANTHER" id="PTHR18964:SF149">
    <property type="entry name" value="BIFUNCTIONAL UDP-N-ACETYLGLUCOSAMINE 2-EPIMERASE_N-ACETYLMANNOSAMINE KINASE"/>
    <property type="match status" value="1"/>
</dbReference>
<reference evidence="2" key="1">
    <citation type="journal article" date="2014" name="Int. J. Syst. Evol. Microbiol.">
        <title>Complete genome sequence of Corynebacterium casei LMG S-19264T (=DSM 44701T), isolated from a smear-ripened cheese.</title>
        <authorList>
            <consortium name="US DOE Joint Genome Institute (JGI-PGF)"/>
            <person name="Walter F."/>
            <person name="Albersmeier A."/>
            <person name="Kalinowski J."/>
            <person name="Ruckert C."/>
        </authorList>
    </citation>
    <scope>NUCLEOTIDE SEQUENCE</scope>
    <source>
        <strain evidence="2">CGMCC 4.7299</strain>
    </source>
</reference>
<protein>
    <submittedName>
        <fullName evidence="2">Transcriptional regulator</fullName>
    </submittedName>
</protein>
<sequence length="316" mass="31669">MGSGRPAELLALDPHAGQYLGVDLQHARVRVVVADATHEIIAGGQAAYPEGTGRTGRPAVAFDLIDRIAAESGINFQALQGVGVGVVGPDADGSRRQVTAAFAQRFAVPVVVDNNTRFAALAEAVADGTDPRDLVYIRLSDGIGGGVVVGGRLVAGGRGMAGEFGHIAVDPSGVPCRCGKRGCLETIASVPAVLRACGLATLGDLAQAGPAVHPVLDAVADAVGRVLAEAALILNPEQVVIAGNLATAAPRVVTRAASVVAAELTPVGGAGPTIRSARLGDDDGARGAIAALFRQTPLLTDYPSTIPAPGAGRSAT</sequence>
<dbReference type="SUPFAM" id="SSF53067">
    <property type="entry name" value="Actin-like ATPase domain"/>
    <property type="match status" value="1"/>
</dbReference>
<evidence type="ECO:0000313" key="2">
    <source>
        <dbReference type="EMBL" id="GGK95573.1"/>
    </source>
</evidence>
<comment type="similarity">
    <text evidence="1">Belongs to the ROK (NagC/XylR) family.</text>
</comment>
<dbReference type="PANTHER" id="PTHR18964">
    <property type="entry name" value="ROK (REPRESSOR, ORF, KINASE) FAMILY"/>
    <property type="match status" value="1"/>
</dbReference>
<dbReference type="Gene3D" id="3.30.420.40">
    <property type="match status" value="2"/>
</dbReference>
<dbReference type="InterPro" id="IPR049874">
    <property type="entry name" value="ROK_cs"/>
</dbReference>
<proteinExistence type="inferred from homology"/>
<reference evidence="2" key="2">
    <citation type="submission" date="2020-09" db="EMBL/GenBank/DDBJ databases">
        <authorList>
            <person name="Sun Q."/>
            <person name="Zhou Y."/>
        </authorList>
    </citation>
    <scope>NUCLEOTIDE SEQUENCE</scope>
    <source>
        <strain evidence="2">CGMCC 4.7299</strain>
    </source>
</reference>
<dbReference type="Proteomes" id="UP000656042">
    <property type="component" value="Unassembled WGS sequence"/>
</dbReference>
<accession>A0A8J3BZA6</accession>
<dbReference type="InterPro" id="IPR000600">
    <property type="entry name" value="ROK"/>
</dbReference>
<dbReference type="EMBL" id="BMMX01000013">
    <property type="protein sequence ID" value="GGK95573.1"/>
    <property type="molecule type" value="Genomic_DNA"/>
</dbReference>
<keyword evidence="3" id="KW-1185">Reference proteome</keyword>
<dbReference type="Pfam" id="PF00480">
    <property type="entry name" value="ROK"/>
    <property type="match status" value="1"/>
</dbReference>
<name>A0A8J3BZA6_9ACTN</name>
<gene>
    <name evidence="2" type="ORF">GCM10012284_32110</name>
</gene>
<evidence type="ECO:0000256" key="1">
    <source>
        <dbReference type="ARBA" id="ARBA00006479"/>
    </source>
</evidence>